<dbReference type="SUPFAM" id="SSF53850">
    <property type="entry name" value="Periplasmic binding protein-like II"/>
    <property type="match status" value="1"/>
</dbReference>
<feature type="transmembrane region" description="Helical" evidence="6">
    <location>
        <begin position="241"/>
        <end position="261"/>
    </location>
</feature>
<dbReference type="Gene3D" id="3.40.190.10">
    <property type="entry name" value="Periplasmic binding protein-like II"/>
    <property type="match status" value="1"/>
</dbReference>
<comment type="subcellular location">
    <subcellularLocation>
        <location evidence="1">Cell membrane</location>
        <topology evidence="1">Multi-pass membrane protein</topology>
    </subcellularLocation>
</comment>
<keyword evidence="5 6" id="KW-0472">Membrane</keyword>
<accession>A0ABV5J1M7</accession>
<evidence type="ECO:0000313" key="9">
    <source>
        <dbReference type="Proteomes" id="UP001589654"/>
    </source>
</evidence>
<evidence type="ECO:0000256" key="6">
    <source>
        <dbReference type="SAM" id="Phobius"/>
    </source>
</evidence>
<evidence type="ECO:0000259" key="7">
    <source>
        <dbReference type="Pfam" id="PF12698"/>
    </source>
</evidence>
<dbReference type="PANTHER" id="PTHR30294">
    <property type="entry name" value="MEMBRANE COMPONENT OF ABC TRANSPORTER YHHJ-RELATED"/>
    <property type="match status" value="1"/>
</dbReference>
<reference evidence="8 9" key="1">
    <citation type="submission" date="2024-09" db="EMBL/GenBank/DDBJ databases">
        <authorList>
            <person name="Sun Q."/>
            <person name="Mori K."/>
        </authorList>
    </citation>
    <scope>NUCLEOTIDE SEQUENCE [LARGE SCALE GENOMIC DNA]</scope>
    <source>
        <strain evidence="8 9">CECT 7682</strain>
    </source>
</reference>
<evidence type="ECO:0000256" key="5">
    <source>
        <dbReference type="ARBA" id="ARBA00023136"/>
    </source>
</evidence>
<evidence type="ECO:0000256" key="2">
    <source>
        <dbReference type="ARBA" id="ARBA00022475"/>
    </source>
</evidence>
<keyword evidence="3 6" id="KW-0812">Transmembrane</keyword>
<feature type="transmembrane region" description="Helical" evidence="6">
    <location>
        <begin position="298"/>
        <end position="324"/>
    </location>
</feature>
<keyword evidence="9" id="KW-1185">Reference proteome</keyword>
<dbReference type="Proteomes" id="UP001589654">
    <property type="component" value="Unassembled WGS sequence"/>
</dbReference>
<feature type="transmembrane region" description="Helical" evidence="6">
    <location>
        <begin position="336"/>
        <end position="356"/>
    </location>
</feature>
<sequence length="437" mass="49046">MNKVFLVIKREYLARVRKKSFLLVTLITPLIFPTILGIFLWISMVEDSGENALRIIEVVDESEAFFLESNEQYAFSYSQKSVEEAKELVHEGERFGFLYIPDIEMNSPKGITFYSSKNPNVGLVGYLERELKRKIEDIRLYQSGIDPQLIDQLRTQVNIQAVTLDKGGKEQLTNAGVNYALGFLSGILIYTFIFVYGTQIMQGVIEEKSSRIIEILLSSIRPFQLMLGKIIGIGAVGLTQFMIWIVLISVVSSVVMGYFGMQMPQQQALDMVSTGGNIPMEPTGDIAKIMQVLQGIDFIQLVFTFLFYFLGGYLLYGAFFAAIGAAVDSPADAQQFMFPVTIPLIASYFALFIFVLDDPESDISFWLSVIPFTSPIAMVGRASFGIPVFDLLISMVLLIFGFLFTTWVAGKVYRIGVLVHGSKVGYKTLWKWIKQTS</sequence>
<dbReference type="RefSeq" id="WP_379945328.1">
    <property type="nucleotide sequence ID" value="NZ_JBHMEW010000008.1"/>
</dbReference>
<feature type="domain" description="ABC-2 type transporter transmembrane" evidence="7">
    <location>
        <begin position="19"/>
        <end position="409"/>
    </location>
</feature>
<evidence type="ECO:0000256" key="1">
    <source>
        <dbReference type="ARBA" id="ARBA00004651"/>
    </source>
</evidence>
<feature type="transmembrane region" description="Helical" evidence="6">
    <location>
        <begin position="388"/>
        <end position="409"/>
    </location>
</feature>
<name>A0ABV5J1M7_9BACT</name>
<protein>
    <submittedName>
        <fullName evidence="8">ABC transporter permease</fullName>
    </submittedName>
</protein>
<evidence type="ECO:0000256" key="3">
    <source>
        <dbReference type="ARBA" id="ARBA00022692"/>
    </source>
</evidence>
<feature type="transmembrane region" description="Helical" evidence="6">
    <location>
        <begin position="363"/>
        <end position="382"/>
    </location>
</feature>
<feature type="transmembrane region" description="Helical" evidence="6">
    <location>
        <begin position="179"/>
        <end position="200"/>
    </location>
</feature>
<dbReference type="Pfam" id="PF12698">
    <property type="entry name" value="ABC2_membrane_3"/>
    <property type="match status" value="1"/>
</dbReference>
<feature type="transmembrane region" description="Helical" evidence="6">
    <location>
        <begin position="212"/>
        <end position="235"/>
    </location>
</feature>
<evidence type="ECO:0000313" key="8">
    <source>
        <dbReference type="EMBL" id="MFB9210702.1"/>
    </source>
</evidence>
<comment type="caution">
    <text evidence="8">The sequence shown here is derived from an EMBL/GenBank/DDBJ whole genome shotgun (WGS) entry which is preliminary data.</text>
</comment>
<dbReference type="EMBL" id="JBHMEW010000008">
    <property type="protein sequence ID" value="MFB9210702.1"/>
    <property type="molecule type" value="Genomic_DNA"/>
</dbReference>
<evidence type="ECO:0000256" key="4">
    <source>
        <dbReference type="ARBA" id="ARBA00022989"/>
    </source>
</evidence>
<proteinExistence type="predicted"/>
<dbReference type="InterPro" id="IPR013525">
    <property type="entry name" value="ABC2_TM"/>
</dbReference>
<gene>
    <name evidence="8" type="ORF">ACFFUR_02725</name>
</gene>
<organism evidence="8 9">
    <name type="scientific">Echinicola jeungdonensis</name>
    <dbReference type="NCBI Taxonomy" id="709343"/>
    <lineage>
        <taxon>Bacteria</taxon>
        <taxon>Pseudomonadati</taxon>
        <taxon>Bacteroidota</taxon>
        <taxon>Cytophagia</taxon>
        <taxon>Cytophagales</taxon>
        <taxon>Cyclobacteriaceae</taxon>
        <taxon>Echinicola</taxon>
    </lineage>
</organism>
<dbReference type="InterPro" id="IPR051449">
    <property type="entry name" value="ABC-2_transporter_component"/>
</dbReference>
<keyword evidence="4 6" id="KW-1133">Transmembrane helix</keyword>
<keyword evidence="2" id="KW-1003">Cell membrane</keyword>
<dbReference type="PANTHER" id="PTHR30294:SF29">
    <property type="entry name" value="MULTIDRUG ABC TRANSPORTER PERMEASE YBHS-RELATED"/>
    <property type="match status" value="1"/>
</dbReference>
<feature type="transmembrane region" description="Helical" evidence="6">
    <location>
        <begin position="21"/>
        <end position="42"/>
    </location>
</feature>